<evidence type="ECO:0000313" key="3">
    <source>
        <dbReference type="Proteomes" id="UP000007798"/>
    </source>
</evidence>
<sequence length="120" mass="13649">MGDGSVMDLYDTGGDGGGTLDADGEGSTMADDLWLEHNSSYIYSYYLKRVLNISEIVLSFVACSYVFFSPPLKYPDFWASIISFISSVYFFLFLIWGNIKHHNRSYYYVCIKNEAFIIPS</sequence>
<reference evidence="2 3" key="1">
    <citation type="journal article" date="2007" name="Nature">
        <title>Evolution of genes and genomes on the Drosophila phylogeny.</title>
        <authorList>
            <consortium name="Drosophila 12 Genomes Consortium"/>
            <person name="Clark A.G."/>
            <person name="Eisen M.B."/>
            <person name="Smith D.R."/>
            <person name="Bergman C.M."/>
            <person name="Oliver B."/>
            <person name="Markow T.A."/>
            <person name="Kaufman T.C."/>
            <person name="Kellis M."/>
            <person name="Gelbart W."/>
            <person name="Iyer V.N."/>
            <person name="Pollard D.A."/>
            <person name="Sackton T.B."/>
            <person name="Larracuente A.M."/>
            <person name="Singh N.D."/>
            <person name="Abad J.P."/>
            <person name="Abt D.N."/>
            <person name="Adryan B."/>
            <person name="Aguade M."/>
            <person name="Akashi H."/>
            <person name="Anderson W.W."/>
            <person name="Aquadro C.F."/>
            <person name="Ardell D.H."/>
            <person name="Arguello R."/>
            <person name="Artieri C.G."/>
            <person name="Barbash D.A."/>
            <person name="Barker D."/>
            <person name="Barsanti P."/>
            <person name="Batterham P."/>
            <person name="Batzoglou S."/>
            <person name="Begun D."/>
            <person name="Bhutkar A."/>
            <person name="Blanco E."/>
            <person name="Bosak S.A."/>
            <person name="Bradley R.K."/>
            <person name="Brand A.D."/>
            <person name="Brent M.R."/>
            <person name="Brooks A.N."/>
            <person name="Brown R.H."/>
            <person name="Butlin R.K."/>
            <person name="Caggese C."/>
            <person name="Calvi B.R."/>
            <person name="Bernardo de Carvalho A."/>
            <person name="Caspi A."/>
            <person name="Castrezana S."/>
            <person name="Celniker S.E."/>
            <person name="Chang J.L."/>
            <person name="Chapple C."/>
            <person name="Chatterji S."/>
            <person name="Chinwalla A."/>
            <person name="Civetta A."/>
            <person name="Clifton S.W."/>
            <person name="Comeron J.M."/>
            <person name="Costello J.C."/>
            <person name="Coyne J.A."/>
            <person name="Daub J."/>
            <person name="David R.G."/>
            <person name="Delcher A.L."/>
            <person name="Delehaunty K."/>
            <person name="Do C.B."/>
            <person name="Ebling H."/>
            <person name="Edwards K."/>
            <person name="Eickbush T."/>
            <person name="Evans J.D."/>
            <person name="Filipski A."/>
            <person name="Findeiss S."/>
            <person name="Freyhult E."/>
            <person name="Fulton L."/>
            <person name="Fulton R."/>
            <person name="Garcia A.C."/>
            <person name="Gardiner A."/>
            <person name="Garfield D.A."/>
            <person name="Garvin B.E."/>
            <person name="Gibson G."/>
            <person name="Gilbert D."/>
            <person name="Gnerre S."/>
            <person name="Godfrey J."/>
            <person name="Good R."/>
            <person name="Gotea V."/>
            <person name="Gravely B."/>
            <person name="Greenberg A.J."/>
            <person name="Griffiths-Jones S."/>
            <person name="Gross S."/>
            <person name="Guigo R."/>
            <person name="Gustafson E.A."/>
            <person name="Haerty W."/>
            <person name="Hahn M.W."/>
            <person name="Halligan D.L."/>
            <person name="Halpern A.L."/>
            <person name="Halter G.M."/>
            <person name="Han M.V."/>
            <person name="Heger A."/>
            <person name="Hillier L."/>
            <person name="Hinrichs A.S."/>
            <person name="Holmes I."/>
            <person name="Hoskins R.A."/>
            <person name="Hubisz M.J."/>
            <person name="Hultmark D."/>
            <person name="Huntley M.A."/>
            <person name="Jaffe D.B."/>
            <person name="Jagadeeshan S."/>
            <person name="Jeck W.R."/>
            <person name="Johnson J."/>
            <person name="Jones C.D."/>
            <person name="Jordan W.C."/>
            <person name="Karpen G.H."/>
            <person name="Kataoka E."/>
            <person name="Keightley P.D."/>
            <person name="Kheradpour P."/>
            <person name="Kirkness E.F."/>
            <person name="Koerich L.B."/>
            <person name="Kristiansen K."/>
            <person name="Kudrna D."/>
            <person name="Kulathinal R.J."/>
            <person name="Kumar S."/>
            <person name="Kwok R."/>
            <person name="Lander E."/>
            <person name="Langley C.H."/>
            <person name="Lapoint R."/>
            <person name="Lazzaro B.P."/>
            <person name="Lee S.J."/>
            <person name="Levesque L."/>
            <person name="Li R."/>
            <person name="Lin C.F."/>
            <person name="Lin M.F."/>
            <person name="Lindblad-Toh K."/>
            <person name="Llopart A."/>
            <person name="Long M."/>
            <person name="Low L."/>
            <person name="Lozovsky E."/>
            <person name="Lu J."/>
            <person name="Luo M."/>
            <person name="Machado C.A."/>
            <person name="Makalowski W."/>
            <person name="Marzo M."/>
            <person name="Matsuda M."/>
            <person name="Matzkin L."/>
            <person name="McAllister B."/>
            <person name="McBride C.S."/>
            <person name="McKernan B."/>
            <person name="McKernan K."/>
            <person name="Mendez-Lago M."/>
            <person name="Minx P."/>
            <person name="Mollenhauer M.U."/>
            <person name="Montooth K."/>
            <person name="Mount S.M."/>
            <person name="Mu X."/>
            <person name="Myers E."/>
            <person name="Negre B."/>
            <person name="Newfeld S."/>
            <person name="Nielsen R."/>
            <person name="Noor M.A."/>
            <person name="O'Grady P."/>
            <person name="Pachter L."/>
            <person name="Papaceit M."/>
            <person name="Parisi M.J."/>
            <person name="Parisi M."/>
            <person name="Parts L."/>
            <person name="Pedersen J.S."/>
            <person name="Pesole G."/>
            <person name="Phillippy A.M."/>
            <person name="Ponting C.P."/>
            <person name="Pop M."/>
            <person name="Porcelli D."/>
            <person name="Powell J.R."/>
            <person name="Prohaska S."/>
            <person name="Pruitt K."/>
            <person name="Puig M."/>
            <person name="Quesneville H."/>
            <person name="Ram K.R."/>
            <person name="Rand D."/>
            <person name="Rasmussen M.D."/>
            <person name="Reed L.K."/>
            <person name="Reenan R."/>
            <person name="Reily A."/>
            <person name="Remington K.A."/>
            <person name="Rieger T.T."/>
            <person name="Ritchie M.G."/>
            <person name="Robin C."/>
            <person name="Rogers Y.H."/>
            <person name="Rohde C."/>
            <person name="Rozas J."/>
            <person name="Rubenfield M.J."/>
            <person name="Ruiz A."/>
            <person name="Russo S."/>
            <person name="Salzberg S.L."/>
            <person name="Sanchez-Gracia A."/>
            <person name="Saranga D.J."/>
            <person name="Sato H."/>
            <person name="Schaeffer S.W."/>
            <person name="Schatz M.C."/>
            <person name="Schlenke T."/>
            <person name="Schwartz R."/>
            <person name="Segarra C."/>
            <person name="Singh R.S."/>
            <person name="Sirot L."/>
            <person name="Sirota M."/>
            <person name="Sisneros N.B."/>
            <person name="Smith C.D."/>
            <person name="Smith T.F."/>
            <person name="Spieth J."/>
            <person name="Stage D.E."/>
            <person name="Stark A."/>
            <person name="Stephan W."/>
            <person name="Strausberg R.L."/>
            <person name="Strempel S."/>
            <person name="Sturgill D."/>
            <person name="Sutton G."/>
            <person name="Sutton G.G."/>
            <person name="Tao W."/>
            <person name="Teichmann S."/>
            <person name="Tobari Y.N."/>
            <person name="Tomimura Y."/>
            <person name="Tsolas J.M."/>
            <person name="Valente V.L."/>
            <person name="Venter E."/>
            <person name="Venter J.C."/>
            <person name="Vicario S."/>
            <person name="Vieira F.G."/>
            <person name="Vilella A.J."/>
            <person name="Villasante A."/>
            <person name="Walenz B."/>
            <person name="Wang J."/>
            <person name="Wasserman M."/>
            <person name="Watts T."/>
            <person name="Wilson D."/>
            <person name="Wilson R.K."/>
            <person name="Wing R.A."/>
            <person name="Wolfner M.F."/>
            <person name="Wong A."/>
            <person name="Wong G.K."/>
            <person name="Wu C.I."/>
            <person name="Wu G."/>
            <person name="Yamamoto D."/>
            <person name="Yang H.P."/>
            <person name="Yang S.P."/>
            <person name="Yorke J.A."/>
            <person name="Yoshida K."/>
            <person name="Zdobnov E."/>
            <person name="Zhang P."/>
            <person name="Zhang Y."/>
            <person name="Zimin A.V."/>
            <person name="Baldwin J."/>
            <person name="Abdouelleil A."/>
            <person name="Abdulkadir J."/>
            <person name="Abebe A."/>
            <person name="Abera B."/>
            <person name="Abreu J."/>
            <person name="Acer S.C."/>
            <person name="Aftuck L."/>
            <person name="Alexander A."/>
            <person name="An P."/>
            <person name="Anderson E."/>
            <person name="Anderson S."/>
            <person name="Arachi H."/>
            <person name="Azer M."/>
            <person name="Bachantsang P."/>
            <person name="Barry A."/>
            <person name="Bayul T."/>
            <person name="Berlin A."/>
            <person name="Bessette D."/>
            <person name="Bloom T."/>
            <person name="Blye J."/>
            <person name="Boguslavskiy L."/>
            <person name="Bonnet C."/>
            <person name="Boukhgalter B."/>
            <person name="Bourzgui I."/>
            <person name="Brown A."/>
            <person name="Cahill P."/>
            <person name="Channer S."/>
            <person name="Cheshatsang Y."/>
            <person name="Chuda L."/>
            <person name="Citroen M."/>
            <person name="Collymore A."/>
            <person name="Cooke P."/>
            <person name="Costello M."/>
            <person name="D'Aco K."/>
            <person name="Daza R."/>
            <person name="De Haan G."/>
            <person name="DeGray S."/>
            <person name="DeMaso C."/>
            <person name="Dhargay N."/>
            <person name="Dooley K."/>
            <person name="Dooley E."/>
            <person name="Doricent M."/>
            <person name="Dorje P."/>
            <person name="Dorjee K."/>
            <person name="Dupes A."/>
            <person name="Elong R."/>
            <person name="Falk J."/>
            <person name="Farina A."/>
            <person name="Faro S."/>
            <person name="Ferguson D."/>
            <person name="Fisher S."/>
            <person name="Foley C.D."/>
            <person name="Franke A."/>
            <person name="Friedrich D."/>
            <person name="Gadbois L."/>
            <person name="Gearin G."/>
            <person name="Gearin C.R."/>
            <person name="Giannoukos G."/>
            <person name="Goode T."/>
            <person name="Graham J."/>
            <person name="Grandbois E."/>
            <person name="Grewal S."/>
            <person name="Gyaltsen K."/>
            <person name="Hafez N."/>
            <person name="Hagos B."/>
            <person name="Hall J."/>
            <person name="Henson C."/>
            <person name="Hollinger A."/>
            <person name="Honan T."/>
            <person name="Huard M.D."/>
            <person name="Hughes L."/>
            <person name="Hurhula B."/>
            <person name="Husby M.E."/>
            <person name="Kamat A."/>
            <person name="Kanga B."/>
            <person name="Kashin S."/>
            <person name="Khazanovich D."/>
            <person name="Kisner P."/>
            <person name="Lance K."/>
            <person name="Lara M."/>
            <person name="Lee W."/>
            <person name="Lennon N."/>
            <person name="Letendre F."/>
            <person name="LeVine R."/>
            <person name="Lipovsky A."/>
            <person name="Liu X."/>
            <person name="Liu J."/>
            <person name="Liu S."/>
            <person name="Lokyitsang T."/>
            <person name="Lokyitsang Y."/>
            <person name="Lubonja R."/>
            <person name="Lui A."/>
            <person name="MacDonald P."/>
            <person name="Magnisalis V."/>
            <person name="Maru K."/>
            <person name="Matthews C."/>
            <person name="McCusker W."/>
            <person name="McDonough S."/>
            <person name="Mehta T."/>
            <person name="Meldrim J."/>
            <person name="Meneus L."/>
            <person name="Mihai O."/>
            <person name="Mihalev A."/>
            <person name="Mihova T."/>
            <person name="Mittelman R."/>
            <person name="Mlenga V."/>
            <person name="Montmayeur A."/>
            <person name="Mulrain L."/>
            <person name="Navidi A."/>
            <person name="Naylor J."/>
            <person name="Negash T."/>
            <person name="Nguyen T."/>
            <person name="Nguyen N."/>
            <person name="Nicol R."/>
            <person name="Norbu C."/>
            <person name="Norbu N."/>
            <person name="Novod N."/>
            <person name="O'Neill B."/>
            <person name="Osman S."/>
            <person name="Markiewicz E."/>
            <person name="Oyono O.L."/>
            <person name="Patti C."/>
            <person name="Phunkhang P."/>
            <person name="Pierre F."/>
            <person name="Priest M."/>
            <person name="Raghuraman S."/>
            <person name="Rege F."/>
            <person name="Reyes R."/>
            <person name="Rise C."/>
            <person name="Rogov P."/>
            <person name="Ross K."/>
            <person name="Ryan E."/>
            <person name="Settipalli S."/>
            <person name="Shea T."/>
            <person name="Sherpa N."/>
            <person name="Shi L."/>
            <person name="Shih D."/>
            <person name="Sparrow T."/>
            <person name="Spaulding J."/>
            <person name="Stalker J."/>
            <person name="Stange-Thomann N."/>
            <person name="Stavropoulos S."/>
            <person name="Stone C."/>
            <person name="Strader C."/>
            <person name="Tesfaye S."/>
            <person name="Thomson T."/>
            <person name="Thoulutsang Y."/>
            <person name="Thoulutsang D."/>
            <person name="Topham K."/>
            <person name="Topping I."/>
            <person name="Tsamla T."/>
            <person name="Vassiliev H."/>
            <person name="Vo A."/>
            <person name="Wangchuk T."/>
            <person name="Wangdi T."/>
            <person name="Weiand M."/>
            <person name="Wilkinson J."/>
            <person name="Wilson A."/>
            <person name="Yadav S."/>
            <person name="Young G."/>
            <person name="Yu Q."/>
            <person name="Zembek L."/>
            <person name="Zhong D."/>
            <person name="Zimmer A."/>
            <person name="Zwirko Z."/>
            <person name="Jaffe D.B."/>
            <person name="Alvarez P."/>
            <person name="Brockman W."/>
            <person name="Butler J."/>
            <person name="Chin C."/>
            <person name="Gnerre S."/>
            <person name="Grabherr M."/>
            <person name="Kleber M."/>
            <person name="Mauceli E."/>
            <person name="MacCallum I."/>
        </authorList>
    </citation>
    <scope>NUCLEOTIDE SEQUENCE [LARGE SCALE GENOMIC DNA]</scope>
    <source>
        <strain evidence="3">Tucson 14030-0811.24</strain>
    </source>
</reference>
<dbReference type="AlphaFoldDB" id="A0A0Q9WYC8"/>
<accession>A0A0Q9WYC8</accession>
<dbReference type="STRING" id="7260.A0A0Q9WYC8"/>
<gene>
    <name evidence="2" type="primary">Dwil\GK27871</name>
    <name evidence="2" type="ORF">Dwil_GK27871</name>
</gene>
<keyword evidence="1" id="KW-1133">Transmembrane helix</keyword>
<evidence type="ECO:0000256" key="1">
    <source>
        <dbReference type="SAM" id="Phobius"/>
    </source>
</evidence>
<keyword evidence="1" id="KW-0812">Transmembrane</keyword>
<proteinExistence type="predicted"/>
<feature type="transmembrane region" description="Helical" evidence="1">
    <location>
        <begin position="50"/>
        <end position="71"/>
    </location>
</feature>
<feature type="transmembrane region" description="Helical" evidence="1">
    <location>
        <begin position="77"/>
        <end position="96"/>
    </location>
</feature>
<organism evidence="2 3">
    <name type="scientific">Drosophila willistoni</name>
    <name type="common">Fruit fly</name>
    <dbReference type="NCBI Taxonomy" id="7260"/>
    <lineage>
        <taxon>Eukaryota</taxon>
        <taxon>Metazoa</taxon>
        <taxon>Ecdysozoa</taxon>
        <taxon>Arthropoda</taxon>
        <taxon>Hexapoda</taxon>
        <taxon>Insecta</taxon>
        <taxon>Pterygota</taxon>
        <taxon>Neoptera</taxon>
        <taxon>Endopterygota</taxon>
        <taxon>Diptera</taxon>
        <taxon>Brachycera</taxon>
        <taxon>Muscomorpha</taxon>
        <taxon>Ephydroidea</taxon>
        <taxon>Drosophilidae</taxon>
        <taxon>Drosophila</taxon>
        <taxon>Sophophora</taxon>
    </lineage>
</organism>
<protein>
    <submittedName>
        <fullName evidence="2">Uncharacterized protein</fullName>
    </submittedName>
</protein>
<evidence type="ECO:0000313" key="2">
    <source>
        <dbReference type="EMBL" id="KRG00409.1"/>
    </source>
</evidence>
<dbReference type="EMBL" id="CH964294">
    <property type="protein sequence ID" value="KRG00409.1"/>
    <property type="molecule type" value="Genomic_DNA"/>
</dbReference>
<name>A0A0Q9WYC8_DROWI</name>
<dbReference type="InParanoid" id="A0A0Q9WYC8"/>
<keyword evidence="1" id="KW-0472">Membrane</keyword>
<keyword evidence="3" id="KW-1185">Reference proteome</keyword>
<dbReference type="Proteomes" id="UP000007798">
    <property type="component" value="Unassembled WGS sequence"/>
</dbReference>